<comment type="caution">
    <text evidence="3">The sequence shown here is derived from an EMBL/GenBank/DDBJ whole genome shotgun (WGS) entry which is preliminary data.</text>
</comment>
<evidence type="ECO:0000313" key="3">
    <source>
        <dbReference type="EMBL" id="GMA27821.1"/>
    </source>
</evidence>
<protein>
    <submittedName>
        <fullName evidence="3">CHAD domain-containing protein</fullName>
    </submittedName>
</protein>
<evidence type="ECO:0000313" key="4">
    <source>
        <dbReference type="Proteomes" id="UP001157160"/>
    </source>
</evidence>
<dbReference type="InterPro" id="IPR033469">
    <property type="entry name" value="CYTH-like_dom_sf"/>
</dbReference>
<dbReference type="Proteomes" id="UP001157160">
    <property type="component" value="Unassembled WGS sequence"/>
</dbReference>
<sequence length="506" mass="53685">MSASTGIEIERKYDVEDGAALPDLVGATAAVAAVEDEGVRELVTVYLDTADLALARRGVVLRRRTGGPDAGWHVKTSGDGRGRVEHRLPLDDAAAAADAELGAPPAELLDPLRGLVRGRPVEAIATLAVQRRALILRDADGRALAEVVDDHVTATPRRGEPSSWREWEVELAPGSDDDALLDAVEQRLLAVGAAVSGSVAKVARALGAAVPAAREGASAALKPKAGLDRFATDAVGALVSRLVALDESVRRGQEDAVHQLRTTARRLRSVLGAVEPAYEAQAVDALQNGLRELGRSLSAARDAEVRRERLTAAVADEPEGPAVEHLLRLAADHEETAREAAVAALDGEEYFALLDALEALTPLEGVRHPRASKALRERMRREHRRVRRAAIRFDEAPGPASSGEALHDARKAAKRLRYVIEAARALPGFGGTGLARRAEAVQDALGEHLDAVAAAAAIVEAVPLAQRLEPAGLFSLGRAHAQEERRAADALDAGLLALWELFDREP</sequence>
<dbReference type="RefSeq" id="WP_284230736.1">
    <property type="nucleotide sequence ID" value="NZ_BSUL01000001.1"/>
</dbReference>
<dbReference type="Pfam" id="PF05235">
    <property type="entry name" value="CHAD"/>
    <property type="match status" value="1"/>
</dbReference>
<dbReference type="SUPFAM" id="SSF55154">
    <property type="entry name" value="CYTH-like phosphatases"/>
    <property type="match status" value="1"/>
</dbReference>
<feature type="domain" description="CYTH" evidence="1">
    <location>
        <begin position="6"/>
        <end position="212"/>
    </location>
</feature>
<dbReference type="EMBL" id="BSUL01000001">
    <property type="protein sequence ID" value="GMA27821.1"/>
    <property type="molecule type" value="Genomic_DNA"/>
</dbReference>
<keyword evidence="4" id="KW-1185">Reference proteome</keyword>
<dbReference type="PROSITE" id="PS51708">
    <property type="entry name" value="CHAD"/>
    <property type="match status" value="1"/>
</dbReference>
<dbReference type="InterPro" id="IPR038186">
    <property type="entry name" value="CHAD_dom_sf"/>
</dbReference>
<dbReference type="SMART" id="SM01118">
    <property type="entry name" value="CYTH"/>
    <property type="match status" value="1"/>
</dbReference>
<evidence type="ECO:0000259" key="2">
    <source>
        <dbReference type="PROSITE" id="PS51708"/>
    </source>
</evidence>
<dbReference type="Pfam" id="PF01928">
    <property type="entry name" value="CYTH"/>
    <property type="match status" value="1"/>
</dbReference>
<dbReference type="CDD" id="cd07374">
    <property type="entry name" value="CYTH-like_Pase"/>
    <property type="match status" value="1"/>
</dbReference>
<organism evidence="3 4">
    <name type="scientific">Arenivirga flava</name>
    <dbReference type="NCBI Taxonomy" id="1930060"/>
    <lineage>
        <taxon>Bacteria</taxon>
        <taxon>Bacillati</taxon>
        <taxon>Actinomycetota</taxon>
        <taxon>Actinomycetes</taxon>
        <taxon>Micrococcales</taxon>
        <taxon>Microbacteriaceae</taxon>
        <taxon>Arenivirga</taxon>
    </lineage>
</organism>
<evidence type="ECO:0000259" key="1">
    <source>
        <dbReference type="PROSITE" id="PS51707"/>
    </source>
</evidence>
<dbReference type="InterPro" id="IPR007899">
    <property type="entry name" value="CHAD_dom"/>
</dbReference>
<dbReference type="Gene3D" id="1.40.20.10">
    <property type="entry name" value="CHAD domain"/>
    <property type="match status" value="1"/>
</dbReference>
<gene>
    <name evidence="3" type="ORF">GCM10025874_10740</name>
</gene>
<dbReference type="AlphaFoldDB" id="A0AA37UGT3"/>
<dbReference type="SMART" id="SM00880">
    <property type="entry name" value="CHAD"/>
    <property type="match status" value="1"/>
</dbReference>
<dbReference type="PANTHER" id="PTHR39339">
    <property type="entry name" value="SLR1444 PROTEIN"/>
    <property type="match status" value="1"/>
</dbReference>
<dbReference type="PROSITE" id="PS51707">
    <property type="entry name" value="CYTH"/>
    <property type="match status" value="1"/>
</dbReference>
<dbReference type="Gene3D" id="2.40.320.10">
    <property type="entry name" value="Hypothetical Protein Pfu-838710-001"/>
    <property type="match status" value="1"/>
</dbReference>
<dbReference type="PANTHER" id="PTHR39339:SF1">
    <property type="entry name" value="CHAD DOMAIN-CONTAINING PROTEIN"/>
    <property type="match status" value="1"/>
</dbReference>
<accession>A0AA37UGT3</accession>
<reference evidence="3 4" key="1">
    <citation type="journal article" date="2014" name="Int. J. Syst. Evol. Microbiol.">
        <title>Complete genome sequence of Corynebacterium casei LMG S-19264T (=DSM 44701T), isolated from a smear-ripened cheese.</title>
        <authorList>
            <consortium name="US DOE Joint Genome Institute (JGI-PGF)"/>
            <person name="Walter F."/>
            <person name="Albersmeier A."/>
            <person name="Kalinowski J."/>
            <person name="Ruckert C."/>
        </authorList>
    </citation>
    <scope>NUCLEOTIDE SEQUENCE [LARGE SCALE GENOMIC DNA]</scope>
    <source>
        <strain evidence="3 4">NBRC 112289</strain>
    </source>
</reference>
<feature type="domain" description="CHAD" evidence="2">
    <location>
        <begin position="224"/>
        <end position="506"/>
    </location>
</feature>
<name>A0AA37UGT3_9MICO</name>
<dbReference type="InterPro" id="IPR023577">
    <property type="entry name" value="CYTH_domain"/>
</dbReference>
<proteinExistence type="predicted"/>